<sequence>MQGREAGRHERGREGARRADFDLTVGSALINASKCPAHVTDLGHDYEFIRRLSDEEKRERIALLKTF</sequence>
<proteinExistence type="predicted"/>
<evidence type="ECO:0000313" key="1">
    <source>
        <dbReference type="EMBL" id="AWM40698.1"/>
    </source>
</evidence>
<accession>A0A2Z3H4L9</accession>
<keyword evidence="2" id="KW-1185">Reference proteome</keyword>
<dbReference type="KEGG" id="gog:C1280_29410"/>
<reference evidence="1 2" key="1">
    <citation type="submission" date="2018-01" db="EMBL/GenBank/DDBJ databases">
        <title>G. obscuriglobus.</title>
        <authorList>
            <person name="Franke J."/>
            <person name="Blomberg W."/>
            <person name="Selmecki A."/>
        </authorList>
    </citation>
    <scope>NUCLEOTIDE SEQUENCE [LARGE SCALE GENOMIC DNA]</scope>
    <source>
        <strain evidence="1 2">DSM 5831</strain>
    </source>
</reference>
<protein>
    <submittedName>
        <fullName evidence="1">Uncharacterized protein</fullName>
    </submittedName>
</protein>
<dbReference type="EMBL" id="CP025958">
    <property type="protein sequence ID" value="AWM40698.1"/>
    <property type="molecule type" value="Genomic_DNA"/>
</dbReference>
<dbReference type="AlphaFoldDB" id="A0A2Z3H4L9"/>
<evidence type="ECO:0000313" key="2">
    <source>
        <dbReference type="Proteomes" id="UP000245802"/>
    </source>
</evidence>
<dbReference type="RefSeq" id="WP_010045926.1">
    <property type="nucleotide sequence ID" value="NZ_CP025958.1"/>
</dbReference>
<gene>
    <name evidence="1" type="ORF">C1280_29410</name>
</gene>
<name>A0A2Z3H4L9_9BACT</name>
<dbReference type="Proteomes" id="UP000245802">
    <property type="component" value="Chromosome"/>
</dbReference>
<organism evidence="1 2">
    <name type="scientific">Gemmata obscuriglobus</name>
    <dbReference type="NCBI Taxonomy" id="114"/>
    <lineage>
        <taxon>Bacteria</taxon>
        <taxon>Pseudomonadati</taxon>
        <taxon>Planctomycetota</taxon>
        <taxon>Planctomycetia</taxon>
        <taxon>Gemmatales</taxon>
        <taxon>Gemmataceae</taxon>
        <taxon>Gemmata</taxon>
    </lineage>
</organism>